<gene>
    <name evidence="1" type="ORF">Voc01_057720</name>
</gene>
<dbReference type="RefSeq" id="WP_203930752.1">
    <property type="nucleotide sequence ID" value="NZ_BOPH01000083.1"/>
</dbReference>
<dbReference type="EMBL" id="BOPH01000083">
    <property type="protein sequence ID" value="GIJ70855.1"/>
    <property type="molecule type" value="Genomic_DNA"/>
</dbReference>
<evidence type="ECO:0000313" key="2">
    <source>
        <dbReference type="Proteomes" id="UP000635606"/>
    </source>
</evidence>
<name>A0A8J4ECU6_9ACTN</name>
<organism evidence="1 2">
    <name type="scientific">Virgisporangium ochraceum</name>
    <dbReference type="NCBI Taxonomy" id="65505"/>
    <lineage>
        <taxon>Bacteria</taxon>
        <taxon>Bacillati</taxon>
        <taxon>Actinomycetota</taxon>
        <taxon>Actinomycetes</taxon>
        <taxon>Micromonosporales</taxon>
        <taxon>Micromonosporaceae</taxon>
        <taxon>Virgisporangium</taxon>
    </lineage>
</organism>
<protein>
    <submittedName>
        <fullName evidence="1">Uncharacterized protein</fullName>
    </submittedName>
</protein>
<evidence type="ECO:0000313" key="1">
    <source>
        <dbReference type="EMBL" id="GIJ70855.1"/>
    </source>
</evidence>
<sequence length="435" mass="47175">MGWGIWRRYDLSPAMVRAATERRLAGDWRGACAAARVEVHPSVTGDAADRFADDLRHLAPDLVRWHLFDADLRLRSVTPTVLATDGPARALVVTTPPVADPAPRLILAVDPAPPLPGRHLSRCLWDVRHVDRFRVQVGGADRTPFFHRDGRRLGEDELPGADPPAGDRAALTEWECRLPHDLSGHDRTWRTAWRAAGVDLGPGVAEILAECAVRGVRWSYLVAVARDLLGADAGTVGVVRRVEREPHVYAGLALTLRPGRQPLLHVADDRPPAAPDLPGEAVSDRWFMGPLRIGAMPPGELHPLVRGALFPDRADEPHTRPPGARVPERIAVDCGGSTHHVGLRSGRLQPLSHDPEQLRREQVLGALAGRETGCAEVLRNWTTRSGWLPDPLRIVADHLELATRGGDTAEVARLGVTWGSGRAAIASGGRPSGGR</sequence>
<dbReference type="AlphaFoldDB" id="A0A8J4ECU6"/>
<comment type="caution">
    <text evidence="1">The sequence shown here is derived from an EMBL/GenBank/DDBJ whole genome shotgun (WGS) entry which is preliminary data.</text>
</comment>
<proteinExistence type="predicted"/>
<keyword evidence="2" id="KW-1185">Reference proteome</keyword>
<accession>A0A8J4ECU6</accession>
<dbReference type="Proteomes" id="UP000635606">
    <property type="component" value="Unassembled WGS sequence"/>
</dbReference>
<reference evidence="1" key="1">
    <citation type="submission" date="2021-01" db="EMBL/GenBank/DDBJ databases">
        <title>Whole genome shotgun sequence of Virgisporangium ochraceum NBRC 16418.</title>
        <authorList>
            <person name="Komaki H."/>
            <person name="Tamura T."/>
        </authorList>
    </citation>
    <scope>NUCLEOTIDE SEQUENCE</scope>
    <source>
        <strain evidence="1">NBRC 16418</strain>
    </source>
</reference>